<dbReference type="CDD" id="cd06148">
    <property type="entry name" value="Egl_like_exo"/>
    <property type="match status" value="1"/>
</dbReference>
<feature type="compositionally biased region" description="Basic and acidic residues" evidence="1">
    <location>
        <begin position="656"/>
        <end position="667"/>
    </location>
</feature>
<organism evidence="3">
    <name type="scientific">Menopon gallinae</name>
    <name type="common">poultry shaft louse</name>
    <dbReference type="NCBI Taxonomy" id="328185"/>
    <lineage>
        <taxon>Eukaryota</taxon>
        <taxon>Metazoa</taxon>
        <taxon>Ecdysozoa</taxon>
        <taxon>Arthropoda</taxon>
        <taxon>Hexapoda</taxon>
        <taxon>Insecta</taxon>
        <taxon>Pterygota</taxon>
        <taxon>Neoptera</taxon>
        <taxon>Paraneoptera</taxon>
        <taxon>Psocodea</taxon>
        <taxon>Troctomorpha</taxon>
        <taxon>Phthiraptera</taxon>
        <taxon>Amblycera</taxon>
        <taxon>Menoponidae</taxon>
        <taxon>Menopon</taxon>
    </lineage>
</organism>
<dbReference type="InterPro" id="IPR036397">
    <property type="entry name" value="RNaseH_sf"/>
</dbReference>
<dbReference type="GO" id="GO:0003676">
    <property type="term" value="F:nucleic acid binding"/>
    <property type="evidence" value="ECO:0007669"/>
    <property type="project" value="InterPro"/>
</dbReference>
<accession>A0AAW2I632</accession>
<evidence type="ECO:0000259" key="2">
    <source>
        <dbReference type="SMART" id="SM00474"/>
    </source>
</evidence>
<sequence>MENTDYEMVRNLTILFFFERLMVKGAPRTLHDLSCQFGAKGFTKEMRQIAGGSQSGLKKFLSQYPSIFAIQGDFVDVNNFASLRRDFACSTETTKRDYAREAVEYFREKLLQYGPGTEVPIKSLLGHRSQARPEVRHISGQHIKEFKEFLMRFPDTFVIRGEHVILKEFEDAEPQPFHEIEKISVDPELKAVLIEFLYHLLELKGPLLVELLYQNVTRSFPEEEYSCLFKTPQDLATFLKMHSDTFLVQSNLVTLVNTSKKPFNDTIKTHVENQNCDNENNNNNVKSNLLTSELPPLSNNNNEELTPKVETVSPTPLQNQTLKQRINSVVMKTLADNSERDKNLVPNIYNKIQENHIRNDELEVELLSKTNVVKSVKEGLQIIDDLFEKAEKGNKVVVGLDCEGVNLGSNGYVTLVQLALPDKQIYIYDLVTFPQMFVEGGISKLLTSDKIIKVIHDCRSDSQAIHKQYGVLLKNVFDTQVAYLVIQFQDLGKPIHSCIRVSLSKLYEIYGLPGNKYKDCIKVVYKRDQKIWCRRPMTRVMLLYAASDVSCLLNLYDSLVDAIKPENMKLFSELCEEFIYSAIKPEEVKFRWKQRKLDAEAKELNSRLSSLSGESKKIVLSNKEIRLLRYLELTDDLKNKLRDSYKVRKKLEKLDGVNQKEQDKNSDSDTDAEFPSLELAPSGRSSPSSGGVMSPRTPVPITEPISLTESMQMVDEILSDTQMDRLDKIKRLEEILSAATSDIQPVGEDVAASTGDEKSSSNNKVDSQCFCNCHIEGVESVQSKLERDNSDVACQTLSTGDIVITKMWFTEEEKEKEKTLISSTKRQ</sequence>
<feature type="domain" description="3'-5' exonuclease" evidence="2">
    <location>
        <begin position="370"/>
        <end position="564"/>
    </location>
</feature>
<dbReference type="GO" id="GO:0006139">
    <property type="term" value="P:nucleobase-containing compound metabolic process"/>
    <property type="evidence" value="ECO:0007669"/>
    <property type="project" value="InterPro"/>
</dbReference>
<dbReference type="SUPFAM" id="SSF53098">
    <property type="entry name" value="Ribonuclease H-like"/>
    <property type="match status" value="1"/>
</dbReference>
<protein>
    <recommendedName>
        <fullName evidence="2">3'-5' exonuclease domain-containing protein</fullName>
    </recommendedName>
</protein>
<dbReference type="InterPro" id="IPR056589">
    <property type="entry name" value="WH_Egal-1"/>
</dbReference>
<proteinExistence type="predicted"/>
<dbReference type="AlphaFoldDB" id="A0AAW2I632"/>
<name>A0AAW2I632_9NEOP</name>
<dbReference type="Pfam" id="PF01612">
    <property type="entry name" value="DNA_pol_A_exo1"/>
    <property type="match status" value="1"/>
</dbReference>
<dbReference type="PANTHER" id="PTHR46814:SF1">
    <property type="entry name" value="EGALITARIAN, ISOFORM B"/>
    <property type="match status" value="1"/>
</dbReference>
<reference evidence="3" key="1">
    <citation type="journal article" date="2024" name="Gigascience">
        <title>Chromosome-level genome of the poultry shaft louse Menopon gallinae provides insight into the host-switching and adaptive evolution of parasitic lice.</title>
        <authorList>
            <person name="Xu Y."/>
            <person name="Ma L."/>
            <person name="Liu S."/>
            <person name="Liang Y."/>
            <person name="Liu Q."/>
            <person name="He Z."/>
            <person name="Tian L."/>
            <person name="Duan Y."/>
            <person name="Cai W."/>
            <person name="Li H."/>
            <person name="Song F."/>
        </authorList>
    </citation>
    <scope>NUCLEOTIDE SEQUENCE</scope>
    <source>
        <strain evidence="3">Cailab_2023a</strain>
    </source>
</reference>
<dbReference type="EMBL" id="JARGDH010000002">
    <property type="protein sequence ID" value="KAL0277827.1"/>
    <property type="molecule type" value="Genomic_DNA"/>
</dbReference>
<evidence type="ECO:0000313" key="3">
    <source>
        <dbReference type="EMBL" id="KAL0277827.1"/>
    </source>
</evidence>
<dbReference type="Gene3D" id="3.30.420.10">
    <property type="entry name" value="Ribonuclease H-like superfamily/Ribonuclease H"/>
    <property type="match status" value="1"/>
</dbReference>
<evidence type="ECO:0000256" key="1">
    <source>
        <dbReference type="SAM" id="MobiDB-lite"/>
    </source>
</evidence>
<gene>
    <name evidence="3" type="ORF">PYX00_004976</name>
</gene>
<feature type="region of interest" description="Disordered" evidence="1">
    <location>
        <begin position="656"/>
        <end position="708"/>
    </location>
</feature>
<dbReference type="InterPro" id="IPR012337">
    <property type="entry name" value="RNaseH-like_sf"/>
</dbReference>
<dbReference type="SMART" id="SM00474">
    <property type="entry name" value="35EXOc"/>
    <property type="match status" value="1"/>
</dbReference>
<dbReference type="Pfam" id="PF23713">
    <property type="entry name" value="WHD_Egal"/>
    <property type="match status" value="3"/>
</dbReference>
<dbReference type="PANTHER" id="PTHR46814">
    <property type="entry name" value="EGALITARIAN, ISOFORM B"/>
    <property type="match status" value="1"/>
</dbReference>
<dbReference type="InterPro" id="IPR002562">
    <property type="entry name" value="3'-5'_exonuclease_dom"/>
</dbReference>
<comment type="caution">
    <text evidence="3">The sequence shown here is derived from an EMBL/GenBank/DDBJ whole genome shotgun (WGS) entry which is preliminary data.</text>
</comment>
<feature type="compositionally biased region" description="Low complexity" evidence="1">
    <location>
        <begin position="681"/>
        <end position="695"/>
    </location>
</feature>
<dbReference type="GO" id="GO:0008408">
    <property type="term" value="F:3'-5' exonuclease activity"/>
    <property type="evidence" value="ECO:0007669"/>
    <property type="project" value="InterPro"/>
</dbReference>